<dbReference type="EMBL" id="JACHVA010000101">
    <property type="protein sequence ID" value="MBC2602661.1"/>
    <property type="molecule type" value="Genomic_DNA"/>
</dbReference>
<proteinExistence type="predicted"/>
<organism evidence="1 2">
    <name type="scientific">Puniceicoccus vermicola</name>
    <dbReference type="NCBI Taxonomy" id="388746"/>
    <lineage>
        <taxon>Bacteria</taxon>
        <taxon>Pseudomonadati</taxon>
        <taxon>Verrucomicrobiota</taxon>
        <taxon>Opitutia</taxon>
        <taxon>Puniceicoccales</taxon>
        <taxon>Puniceicoccaceae</taxon>
        <taxon>Puniceicoccus</taxon>
    </lineage>
</organism>
<reference evidence="1 2" key="1">
    <citation type="submission" date="2020-07" db="EMBL/GenBank/DDBJ databases">
        <authorList>
            <person name="Feng X."/>
        </authorList>
    </citation>
    <scope>NUCLEOTIDE SEQUENCE [LARGE SCALE GENOMIC DNA]</scope>
    <source>
        <strain evidence="1 2">JCM14086</strain>
    </source>
</reference>
<comment type="caution">
    <text evidence="1">The sequence shown here is derived from an EMBL/GenBank/DDBJ whole genome shotgun (WGS) entry which is preliminary data.</text>
</comment>
<dbReference type="RefSeq" id="WP_185693327.1">
    <property type="nucleotide sequence ID" value="NZ_JACHVA010000101.1"/>
</dbReference>
<keyword evidence="2" id="KW-1185">Reference proteome</keyword>
<dbReference type="Proteomes" id="UP000525652">
    <property type="component" value="Unassembled WGS sequence"/>
</dbReference>
<evidence type="ECO:0000313" key="2">
    <source>
        <dbReference type="Proteomes" id="UP000525652"/>
    </source>
</evidence>
<protein>
    <submittedName>
        <fullName evidence="1">Uncharacterized protein</fullName>
    </submittedName>
</protein>
<evidence type="ECO:0000313" key="1">
    <source>
        <dbReference type="EMBL" id="MBC2602661.1"/>
    </source>
</evidence>
<dbReference type="AlphaFoldDB" id="A0A7X1E503"/>
<name>A0A7X1E503_9BACT</name>
<sequence>MNAPRFHPIWLLLLTFSILSVEGSRVLPFQVYLWPGGPNPNMEARLRAQASSTDYDSMVMVEYVPPTIQFSPTGGEEVETIRAAESRLSPVYRYEGEGPLFFFREIQSGEEVVRRVPLGSVVVPETIERALLLFMPNPTSPDTFRIYPIDNSLSKTKPGEACLHNVTQSEIGCLFNEEQVLLGPGEQKIVSIGASERITIVVRIAAQDDDGDWKQRHARQLSVQPDDSLTILIYNKPEKANAFRILKLENPKQ</sequence>
<accession>A0A7X1E503</accession>
<gene>
    <name evidence="1" type="ORF">H5P30_12835</name>
</gene>